<dbReference type="RefSeq" id="WP_208831768.1">
    <property type="nucleotide sequence ID" value="NZ_CP072110.1"/>
</dbReference>
<dbReference type="InterPro" id="IPR032632">
    <property type="entry name" value="Peptidase_M16_M"/>
</dbReference>
<evidence type="ECO:0000313" key="18">
    <source>
        <dbReference type="EMBL" id="QTH63713.1"/>
    </source>
</evidence>
<name>A0A975DBB6_9GAMM</name>
<proteinExistence type="inferred from homology"/>
<comment type="function">
    <text evidence="2">Endopeptidase that degrades small peptides of less than 7 kDa, such as glucagon and insulin.</text>
</comment>
<dbReference type="InterPro" id="IPR007863">
    <property type="entry name" value="Peptidase_M16_C"/>
</dbReference>
<dbReference type="InterPro" id="IPR050626">
    <property type="entry name" value="Peptidase_M16"/>
</dbReference>
<evidence type="ECO:0000259" key="17">
    <source>
        <dbReference type="Pfam" id="PF22456"/>
    </source>
</evidence>
<evidence type="ECO:0000256" key="2">
    <source>
        <dbReference type="ARBA" id="ARBA00002184"/>
    </source>
</evidence>
<dbReference type="GO" id="GO:0004222">
    <property type="term" value="F:metalloendopeptidase activity"/>
    <property type="evidence" value="ECO:0007669"/>
    <property type="project" value="UniProtKB-EC"/>
</dbReference>
<keyword evidence="6" id="KW-0645">Protease</keyword>
<dbReference type="AlphaFoldDB" id="A0A975DBB6"/>
<evidence type="ECO:0000256" key="11">
    <source>
        <dbReference type="ARBA" id="ARBA00029597"/>
    </source>
</evidence>
<feature type="domain" description="Peptidase M16 C-terminal" evidence="15">
    <location>
        <begin position="183"/>
        <end position="356"/>
    </location>
</feature>
<dbReference type="KEGG" id="psym:J1N51_13485"/>
<dbReference type="EMBL" id="CP072110">
    <property type="protein sequence ID" value="QTH63713.1"/>
    <property type="molecule type" value="Genomic_DNA"/>
</dbReference>
<evidence type="ECO:0000256" key="3">
    <source>
        <dbReference type="ARBA" id="ARBA00007261"/>
    </source>
</evidence>
<evidence type="ECO:0000256" key="5">
    <source>
        <dbReference type="ARBA" id="ARBA00017565"/>
    </source>
</evidence>
<evidence type="ECO:0000256" key="10">
    <source>
        <dbReference type="ARBA" id="ARBA00023049"/>
    </source>
</evidence>
<keyword evidence="9" id="KW-0862">Zinc</keyword>
<dbReference type="GO" id="GO:0046872">
    <property type="term" value="F:metal ion binding"/>
    <property type="evidence" value="ECO:0007669"/>
    <property type="project" value="UniProtKB-KW"/>
</dbReference>
<evidence type="ECO:0000256" key="12">
    <source>
        <dbReference type="ARBA" id="ARBA00031184"/>
    </source>
</evidence>
<dbReference type="InterPro" id="IPR054734">
    <property type="entry name" value="PqqF-like_C_4"/>
</dbReference>
<reference evidence="18" key="1">
    <citation type="submission" date="2021-03" db="EMBL/GenBank/DDBJ databases">
        <title>Description of Psychrosphaera ytuae sp. nov. isolated from deep sea sediment of South China Sea.</title>
        <authorList>
            <person name="Zhang J."/>
            <person name="Xu X.-D."/>
        </authorList>
    </citation>
    <scope>NUCLEOTIDE SEQUENCE</scope>
    <source>
        <strain evidence="18">MTZ26</strain>
    </source>
</reference>
<comment type="similarity">
    <text evidence="3">Belongs to the peptidase M16 family.</text>
</comment>
<keyword evidence="8" id="KW-0378">Hydrolase</keyword>
<dbReference type="SUPFAM" id="SSF63411">
    <property type="entry name" value="LuxS/MPP-like metallohydrolase"/>
    <property type="match status" value="4"/>
</dbReference>
<feature type="domain" description="Peptidase M16 N-terminal" evidence="14">
    <location>
        <begin position="26"/>
        <end position="158"/>
    </location>
</feature>
<evidence type="ECO:0000256" key="13">
    <source>
        <dbReference type="ARBA" id="ARBA00033450"/>
    </source>
</evidence>
<dbReference type="FunFam" id="3.30.830.10:FF:000005">
    <property type="entry name" value="nardilysin isoform X1"/>
    <property type="match status" value="1"/>
</dbReference>
<dbReference type="Gene3D" id="3.30.830.10">
    <property type="entry name" value="Metalloenzyme, LuxS/M16 peptidase-like"/>
    <property type="match status" value="4"/>
</dbReference>
<sequence>MNVSQNDKNSYQHVTLDNGLRLLYVVDEDASKSACSLVVNTGSFDDPRDRPGFAHFIEHLLFNGNEKFPEPNAINDYVAKHGGHCNAWTATEHSNFFFDINHNAFGVALDYFVHLFINPSFSETAISREQEAIHAEYKLKLRDDTRRIQQVHKETCNPEHPFNKFSVGNRQTLSNLPGRPVQDELKVFWETNYQAQYMTVCVVTHSNEFYEPTKRLFSLLPSTNPLQNKPAIKTDLYRKQDLAQFICIKPVKELHKLNITFAMPSVNQLYNSKIISFIAHLIGHEGTGSLADNLKQQGLINSLGAGHGISGQNFKDFNISLELTELGEQQLDLILTQVFSYLKFMKSEYPPDYLYSEQQRLARTSFEFQEPTKPSKLANALSLSMQHYPQEDVLYGEYRMDGFDEALWNQVMTYFTAQNMRVTLVSQNTKTDKEAHWYHTPYSAQPIDASVLSELNNLTPNTGTFAYPAPNPYLKNAITVESAESKSITPQCIESSRGWQLWFKQDIEYRVPKGNIYVGFDLPKAVMNNRRQAAMRLFCELFLDSVSETHYHAETAGLNYNLYAHSGGITLYTSGLSNNQPELLYTLASHLFKLKPMRSRFEELKRQLVKHWRNTESNKPISQLFSLLNAHLMDSVATACQLADELEKLNLSEFNEIIKDVLTEAYVESLVYGNWTSTQAEVINQTLKEVLSSLTPCSEVPRTIKTIPEQVVFQLSKEIDHQDSAALLYLQGLNGQVNSSDCTEKAYFILLSQILAPFSFNYLRTDRQLGYMVGSGYMPICNVPGLVVYVQSHDYTSDQLISELHHCLEIFVNELKSLAKEDFEKHKQAVINQYKEQATSLSQHCQQLWVSIGNKDYKFNQKEEIVKELELIKHEELSSWFAGHFNPNLQKGIEVNSR</sequence>
<evidence type="ECO:0000256" key="9">
    <source>
        <dbReference type="ARBA" id="ARBA00022833"/>
    </source>
</evidence>
<dbReference type="PANTHER" id="PTHR43690:SF18">
    <property type="entry name" value="INSULIN-DEGRADING ENZYME-RELATED"/>
    <property type="match status" value="1"/>
</dbReference>
<protein>
    <recommendedName>
        <fullName evidence="5">Protease 3</fullName>
        <ecNumber evidence="4">3.4.24.55</ecNumber>
    </recommendedName>
    <alternativeName>
        <fullName evidence="13">Pitrilysin</fullName>
    </alternativeName>
    <alternativeName>
        <fullName evidence="12">Protease III</fullName>
    </alternativeName>
    <alternativeName>
        <fullName evidence="11">Protease pi</fullName>
    </alternativeName>
</protein>
<evidence type="ECO:0000259" key="14">
    <source>
        <dbReference type="Pfam" id="PF00675"/>
    </source>
</evidence>
<dbReference type="PANTHER" id="PTHR43690">
    <property type="entry name" value="NARDILYSIN"/>
    <property type="match status" value="1"/>
</dbReference>
<dbReference type="Pfam" id="PF05193">
    <property type="entry name" value="Peptidase_M16_C"/>
    <property type="match status" value="1"/>
</dbReference>
<keyword evidence="7" id="KW-0479">Metal-binding</keyword>
<evidence type="ECO:0000256" key="6">
    <source>
        <dbReference type="ARBA" id="ARBA00022670"/>
    </source>
</evidence>
<dbReference type="Pfam" id="PF22456">
    <property type="entry name" value="PqqF-like_C_4"/>
    <property type="match status" value="1"/>
</dbReference>
<feature type="domain" description="Peptidase M16 middle/third" evidence="16">
    <location>
        <begin position="366"/>
        <end position="642"/>
    </location>
</feature>
<dbReference type="Pfam" id="PF00675">
    <property type="entry name" value="Peptidase_M16"/>
    <property type="match status" value="1"/>
</dbReference>
<comment type="cofactor">
    <cofactor evidence="1">
        <name>Zn(2+)</name>
        <dbReference type="ChEBI" id="CHEBI:29105"/>
    </cofactor>
</comment>
<dbReference type="GO" id="GO:0006508">
    <property type="term" value="P:proteolysis"/>
    <property type="evidence" value="ECO:0007669"/>
    <property type="project" value="UniProtKB-KW"/>
</dbReference>
<keyword evidence="19" id="KW-1185">Reference proteome</keyword>
<gene>
    <name evidence="18" type="ORF">J1N51_13485</name>
</gene>
<dbReference type="EC" id="3.4.24.55" evidence="4"/>
<evidence type="ECO:0000259" key="16">
    <source>
        <dbReference type="Pfam" id="PF16187"/>
    </source>
</evidence>
<feature type="domain" description="Coenzyme PQQ synthesis protein F-like C-terminal lobe" evidence="17">
    <location>
        <begin position="750"/>
        <end position="849"/>
    </location>
</feature>
<evidence type="ECO:0000256" key="7">
    <source>
        <dbReference type="ARBA" id="ARBA00022723"/>
    </source>
</evidence>
<evidence type="ECO:0000259" key="15">
    <source>
        <dbReference type="Pfam" id="PF05193"/>
    </source>
</evidence>
<organism evidence="18 19">
    <name type="scientific">Psychrosphaera ytuae</name>
    <dbReference type="NCBI Taxonomy" id="2820710"/>
    <lineage>
        <taxon>Bacteria</taxon>
        <taxon>Pseudomonadati</taxon>
        <taxon>Pseudomonadota</taxon>
        <taxon>Gammaproteobacteria</taxon>
        <taxon>Alteromonadales</taxon>
        <taxon>Pseudoalteromonadaceae</taxon>
        <taxon>Psychrosphaera</taxon>
    </lineage>
</organism>
<dbReference type="Pfam" id="PF16187">
    <property type="entry name" value="Peptidase_M16_M"/>
    <property type="match status" value="1"/>
</dbReference>
<dbReference type="InterPro" id="IPR011765">
    <property type="entry name" value="Pept_M16_N"/>
</dbReference>
<dbReference type="FunFam" id="3.30.830.10:FF:000012">
    <property type="entry name" value="Protease 3"/>
    <property type="match status" value="1"/>
</dbReference>
<evidence type="ECO:0000313" key="19">
    <source>
        <dbReference type="Proteomes" id="UP000682739"/>
    </source>
</evidence>
<dbReference type="Proteomes" id="UP000682739">
    <property type="component" value="Chromosome"/>
</dbReference>
<dbReference type="InterPro" id="IPR011249">
    <property type="entry name" value="Metalloenz_LuxS/M16"/>
</dbReference>
<evidence type="ECO:0000256" key="8">
    <source>
        <dbReference type="ARBA" id="ARBA00022801"/>
    </source>
</evidence>
<keyword evidence="10" id="KW-0482">Metalloprotease</keyword>
<evidence type="ECO:0000256" key="4">
    <source>
        <dbReference type="ARBA" id="ARBA00012449"/>
    </source>
</evidence>
<accession>A0A975DBB6</accession>
<evidence type="ECO:0000256" key="1">
    <source>
        <dbReference type="ARBA" id="ARBA00001947"/>
    </source>
</evidence>